<evidence type="ECO:0000256" key="4">
    <source>
        <dbReference type="ARBA" id="ARBA00022679"/>
    </source>
</evidence>
<dbReference type="InterPro" id="IPR023397">
    <property type="entry name" value="SAM-dep_MeTrfase_MraW_recog"/>
</dbReference>
<dbReference type="SUPFAM" id="SSF53335">
    <property type="entry name" value="S-adenosyl-L-methionine-dependent methyltransferases"/>
    <property type="match status" value="1"/>
</dbReference>
<feature type="binding site" evidence="6">
    <location>
        <position position="65"/>
    </location>
    <ligand>
        <name>S-adenosyl-L-methionine</name>
        <dbReference type="ChEBI" id="CHEBI:59789"/>
    </ligand>
</feature>
<dbReference type="HAMAP" id="MF_01007">
    <property type="entry name" value="16SrRNA_methyltr_H"/>
    <property type="match status" value="1"/>
</dbReference>
<dbReference type="Gene3D" id="3.40.50.150">
    <property type="entry name" value="Vaccinia Virus protein VP39"/>
    <property type="match status" value="1"/>
</dbReference>
<dbReference type="EC" id="2.1.1.199" evidence="6"/>
<dbReference type="Gene3D" id="1.10.150.170">
    <property type="entry name" value="Putative methyltransferase TM0872, insert domain"/>
    <property type="match status" value="1"/>
</dbReference>
<dbReference type="PANTHER" id="PTHR11265">
    <property type="entry name" value="S-ADENOSYL-METHYLTRANSFERASE MRAW"/>
    <property type="match status" value="1"/>
</dbReference>
<sequence>MTARGRPGGKFTEPGRARHIPVLLSEVVEGLRPVDGATYIDGTFGAGGYTRAILEAADCSVLALDRDPNAILGSQSLKREFGDRLTVVESRFSELDLVAREQDVSPVDGIVLDIGVSSMQLDVAERGFSFQAEGPLDMRMSSSGTSAADVVNKTDEEALASILYVLGEERRSRAIARAIVKLRAEAPITTTRQLAEIVSRAVGGRRGDPQHPATQTFQALRIYVNDELGELARALSAAERCLKPGGRLVVVTFHSLEDRIVKRFLQERSGKESQGSRHLPAQSIKSEPPSFEIVNRRPLTPQKEELEVNPRARSARLRAAVRTQAPAWPLDEAELGVPAVED</sequence>
<keyword evidence="3 6" id="KW-0489">Methyltransferase</keyword>
<dbReference type="RefSeq" id="WP_154739999.1">
    <property type="nucleotide sequence ID" value="NZ_WMBQ01000002.1"/>
</dbReference>
<dbReference type="Proteomes" id="UP000440694">
    <property type="component" value="Unassembled WGS sequence"/>
</dbReference>
<comment type="caution">
    <text evidence="8">The sequence shown here is derived from an EMBL/GenBank/DDBJ whole genome shotgun (WGS) entry which is preliminary data.</text>
</comment>
<dbReference type="SUPFAM" id="SSF81799">
    <property type="entry name" value="Putative methyltransferase TM0872, insert domain"/>
    <property type="match status" value="1"/>
</dbReference>
<evidence type="ECO:0000313" key="9">
    <source>
        <dbReference type="Proteomes" id="UP000440694"/>
    </source>
</evidence>
<gene>
    <name evidence="6 8" type="primary">rsmH</name>
    <name evidence="8" type="ORF">GIW81_14040</name>
</gene>
<dbReference type="GO" id="GO:0071424">
    <property type="term" value="F:rRNA (cytosine-N4-)-methyltransferase activity"/>
    <property type="evidence" value="ECO:0007669"/>
    <property type="project" value="UniProtKB-UniRule"/>
</dbReference>
<feature type="binding site" evidence="6">
    <location>
        <position position="113"/>
    </location>
    <ligand>
        <name>S-adenosyl-L-methionine</name>
        <dbReference type="ChEBI" id="CHEBI:59789"/>
    </ligand>
</feature>
<accession>A0A6I3KI97</accession>
<evidence type="ECO:0000256" key="7">
    <source>
        <dbReference type="SAM" id="MobiDB-lite"/>
    </source>
</evidence>
<dbReference type="Pfam" id="PF01795">
    <property type="entry name" value="Methyltransf_5"/>
    <property type="match status" value="1"/>
</dbReference>
<dbReference type="NCBIfam" id="TIGR00006">
    <property type="entry name" value="16S rRNA (cytosine(1402)-N(4))-methyltransferase RsmH"/>
    <property type="match status" value="1"/>
</dbReference>
<feature type="binding site" evidence="6">
    <location>
        <begin position="47"/>
        <end position="49"/>
    </location>
    <ligand>
        <name>S-adenosyl-L-methionine</name>
        <dbReference type="ChEBI" id="CHEBI:59789"/>
    </ligand>
</feature>
<feature type="binding site" evidence="6">
    <location>
        <position position="120"/>
    </location>
    <ligand>
        <name>S-adenosyl-L-methionine</name>
        <dbReference type="ChEBI" id="CHEBI:59789"/>
    </ligand>
</feature>
<dbReference type="CDD" id="cd02440">
    <property type="entry name" value="AdoMet_MTases"/>
    <property type="match status" value="1"/>
</dbReference>
<evidence type="ECO:0000256" key="1">
    <source>
        <dbReference type="ARBA" id="ARBA00010396"/>
    </source>
</evidence>
<proteinExistence type="inferred from homology"/>
<evidence type="ECO:0000313" key="8">
    <source>
        <dbReference type="EMBL" id="MTD95455.1"/>
    </source>
</evidence>
<evidence type="ECO:0000256" key="5">
    <source>
        <dbReference type="ARBA" id="ARBA00022691"/>
    </source>
</evidence>
<comment type="function">
    <text evidence="6">Specifically methylates the N4 position of cytidine in position 1402 (C1402) of 16S rRNA.</text>
</comment>
<reference evidence="8 9" key="1">
    <citation type="submission" date="2019-11" db="EMBL/GenBank/DDBJ databases">
        <title>Identification of a novel strain.</title>
        <authorList>
            <person name="Xu Q."/>
            <person name="Wang G."/>
        </authorList>
    </citation>
    <scope>NUCLEOTIDE SEQUENCE [LARGE SCALE GENOMIC DNA]</scope>
    <source>
        <strain evidence="9">xq</strain>
    </source>
</reference>
<evidence type="ECO:0000256" key="2">
    <source>
        <dbReference type="ARBA" id="ARBA00022552"/>
    </source>
</evidence>
<evidence type="ECO:0000256" key="3">
    <source>
        <dbReference type="ARBA" id="ARBA00022603"/>
    </source>
</evidence>
<keyword evidence="4 6" id="KW-0808">Transferase</keyword>
<comment type="subcellular location">
    <subcellularLocation>
        <location evidence="6">Cytoplasm</location>
    </subcellularLocation>
</comment>
<dbReference type="InterPro" id="IPR002903">
    <property type="entry name" value="RsmH"/>
</dbReference>
<name>A0A6I3KI97_9HYPH</name>
<evidence type="ECO:0000256" key="6">
    <source>
        <dbReference type="HAMAP-Rule" id="MF_01007"/>
    </source>
</evidence>
<keyword evidence="2 6" id="KW-0698">rRNA processing</keyword>
<feature type="region of interest" description="Disordered" evidence="7">
    <location>
        <begin position="267"/>
        <end position="289"/>
    </location>
</feature>
<dbReference type="AlphaFoldDB" id="A0A6I3KI97"/>
<comment type="similarity">
    <text evidence="1 6">Belongs to the methyltransferase superfamily. RsmH family.</text>
</comment>
<dbReference type="GO" id="GO:0070475">
    <property type="term" value="P:rRNA base methylation"/>
    <property type="evidence" value="ECO:0007669"/>
    <property type="project" value="UniProtKB-UniRule"/>
</dbReference>
<comment type="catalytic activity">
    <reaction evidence="6">
        <text>cytidine(1402) in 16S rRNA + S-adenosyl-L-methionine = N(4)-methylcytidine(1402) in 16S rRNA + S-adenosyl-L-homocysteine + H(+)</text>
        <dbReference type="Rhea" id="RHEA:42928"/>
        <dbReference type="Rhea" id="RHEA-COMP:10286"/>
        <dbReference type="Rhea" id="RHEA-COMP:10287"/>
        <dbReference type="ChEBI" id="CHEBI:15378"/>
        <dbReference type="ChEBI" id="CHEBI:57856"/>
        <dbReference type="ChEBI" id="CHEBI:59789"/>
        <dbReference type="ChEBI" id="CHEBI:74506"/>
        <dbReference type="ChEBI" id="CHEBI:82748"/>
        <dbReference type="EC" id="2.1.1.199"/>
    </reaction>
</comment>
<dbReference type="PANTHER" id="PTHR11265:SF0">
    <property type="entry name" value="12S RRNA N4-METHYLCYTIDINE METHYLTRANSFERASE"/>
    <property type="match status" value="1"/>
</dbReference>
<keyword evidence="6" id="KW-0963">Cytoplasm</keyword>
<dbReference type="EMBL" id="WMBQ01000002">
    <property type="protein sequence ID" value="MTD95455.1"/>
    <property type="molecule type" value="Genomic_DNA"/>
</dbReference>
<protein>
    <recommendedName>
        <fullName evidence="6">Ribosomal RNA small subunit methyltransferase H</fullName>
        <ecNumber evidence="6">2.1.1.199</ecNumber>
    </recommendedName>
    <alternativeName>
        <fullName evidence="6">16S rRNA m(4)C1402 methyltransferase</fullName>
    </alternativeName>
    <alternativeName>
        <fullName evidence="6">rRNA (cytosine-N(4)-)-methyltransferase RsmH</fullName>
    </alternativeName>
</protein>
<dbReference type="GO" id="GO:0005737">
    <property type="term" value="C:cytoplasm"/>
    <property type="evidence" value="ECO:0007669"/>
    <property type="project" value="UniProtKB-SubCell"/>
</dbReference>
<keyword evidence="5 6" id="KW-0949">S-adenosyl-L-methionine</keyword>
<organism evidence="8 9">
    <name type="scientific">Hyphomicrobium album</name>
    <dbReference type="NCBI Taxonomy" id="2665159"/>
    <lineage>
        <taxon>Bacteria</taxon>
        <taxon>Pseudomonadati</taxon>
        <taxon>Pseudomonadota</taxon>
        <taxon>Alphaproteobacteria</taxon>
        <taxon>Hyphomicrobiales</taxon>
        <taxon>Hyphomicrobiaceae</taxon>
        <taxon>Hyphomicrobium</taxon>
    </lineage>
</organism>
<dbReference type="InterPro" id="IPR029063">
    <property type="entry name" value="SAM-dependent_MTases_sf"/>
</dbReference>
<dbReference type="FunFam" id="1.10.150.170:FF:000003">
    <property type="entry name" value="Ribosomal RNA small subunit methyltransferase H"/>
    <property type="match status" value="1"/>
</dbReference>
<feature type="binding site" evidence="6">
    <location>
        <position position="92"/>
    </location>
    <ligand>
        <name>S-adenosyl-L-methionine</name>
        <dbReference type="ChEBI" id="CHEBI:59789"/>
    </ligand>
</feature>
<keyword evidence="9" id="KW-1185">Reference proteome</keyword>
<dbReference type="PIRSF" id="PIRSF004486">
    <property type="entry name" value="MraW"/>
    <property type="match status" value="1"/>
</dbReference>